<keyword evidence="2" id="KW-1185">Reference proteome</keyword>
<reference evidence="1 2" key="1">
    <citation type="submission" date="2021-01" db="EMBL/GenBank/DDBJ databases">
        <title>Identification and Characterization of Corynebacterium sp.</title>
        <authorList>
            <person name="Luo Q."/>
            <person name="Qu P."/>
            <person name="Chen Q."/>
        </authorList>
    </citation>
    <scope>NUCLEOTIDE SEQUENCE [LARGE SCALE GENOMIC DNA]</scope>
    <source>
        <strain evidence="1 2">MC-18</strain>
    </source>
</reference>
<name>A0AAW5HTY6_9CORY</name>
<gene>
    <name evidence="1" type="ORF">JMN37_01910</name>
</gene>
<organism evidence="1 2">
    <name type="scientific">Corynebacterium lipophilum</name>
    <dbReference type="NCBI Taxonomy" id="2804918"/>
    <lineage>
        <taxon>Bacteria</taxon>
        <taxon>Bacillati</taxon>
        <taxon>Actinomycetota</taxon>
        <taxon>Actinomycetes</taxon>
        <taxon>Mycobacteriales</taxon>
        <taxon>Corynebacteriaceae</taxon>
        <taxon>Corynebacterium</taxon>
    </lineage>
</organism>
<proteinExistence type="predicted"/>
<accession>A0AAW5HTY6</accession>
<dbReference type="RefSeq" id="WP_070362950.1">
    <property type="nucleotide sequence ID" value="NZ_JAEUWV010000002.1"/>
</dbReference>
<evidence type="ECO:0000313" key="1">
    <source>
        <dbReference type="EMBL" id="MCO6393743.1"/>
    </source>
</evidence>
<dbReference type="Pfam" id="PF14078">
    <property type="entry name" value="DUF4259"/>
    <property type="match status" value="1"/>
</dbReference>
<dbReference type="AlphaFoldDB" id="A0AAW5HTY6"/>
<dbReference type="InterPro" id="IPR025355">
    <property type="entry name" value="DUF4259"/>
</dbReference>
<sequence>MSSWDQKIFSNDDNIDFLDEIADLDEEDILEAVRDAVLLAADQDSASDEERTNGLAAATITAIWAGAPFSAGEIAERFPFIRGNSGELDEQLIESAAELLEAVGDEEDEDVEQFLEALA</sequence>
<protein>
    <submittedName>
        <fullName evidence="1">DUF4259 domain-containing protein</fullName>
    </submittedName>
</protein>
<dbReference type="Proteomes" id="UP001205920">
    <property type="component" value="Unassembled WGS sequence"/>
</dbReference>
<comment type="caution">
    <text evidence="1">The sequence shown here is derived from an EMBL/GenBank/DDBJ whole genome shotgun (WGS) entry which is preliminary data.</text>
</comment>
<evidence type="ECO:0000313" key="2">
    <source>
        <dbReference type="Proteomes" id="UP001205920"/>
    </source>
</evidence>
<dbReference type="EMBL" id="JAEUWV010000002">
    <property type="protein sequence ID" value="MCO6393743.1"/>
    <property type="molecule type" value="Genomic_DNA"/>
</dbReference>